<feature type="chain" id="PRO_5008266533" description="Zonadhesin" evidence="2">
    <location>
        <begin position="24"/>
        <end position="331"/>
    </location>
</feature>
<gene>
    <name evidence="3" type="ORF">VM1G_10841</name>
</gene>
<name>A0A194VJC3_CYTMA</name>
<feature type="region of interest" description="Disordered" evidence="1">
    <location>
        <begin position="206"/>
        <end position="234"/>
    </location>
</feature>
<keyword evidence="4" id="KW-1185">Reference proteome</keyword>
<feature type="compositionally biased region" description="Low complexity" evidence="1">
    <location>
        <begin position="206"/>
        <end position="226"/>
    </location>
</feature>
<organism evidence="3 4">
    <name type="scientific">Cytospora mali</name>
    <name type="common">Apple Valsa canker fungus</name>
    <name type="synonym">Valsa mali</name>
    <dbReference type="NCBI Taxonomy" id="578113"/>
    <lineage>
        <taxon>Eukaryota</taxon>
        <taxon>Fungi</taxon>
        <taxon>Dikarya</taxon>
        <taxon>Ascomycota</taxon>
        <taxon>Pezizomycotina</taxon>
        <taxon>Sordariomycetes</taxon>
        <taxon>Sordariomycetidae</taxon>
        <taxon>Diaporthales</taxon>
        <taxon>Cytosporaceae</taxon>
        <taxon>Cytospora</taxon>
    </lineage>
</organism>
<evidence type="ECO:0000313" key="3">
    <source>
        <dbReference type="EMBL" id="KUI64097.1"/>
    </source>
</evidence>
<evidence type="ECO:0000313" key="4">
    <source>
        <dbReference type="Proteomes" id="UP000078559"/>
    </source>
</evidence>
<evidence type="ECO:0000256" key="2">
    <source>
        <dbReference type="SAM" id="SignalP"/>
    </source>
</evidence>
<dbReference type="Proteomes" id="UP000078559">
    <property type="component" value="Unassembled WGS sequence"/>
</dbReference>
<keyword evidence="2" id="KW-0732">Signal</keyword>
<dbReference type="EMBL" id="KN796119">
    <property type="protein sequence ID" value="KUI64097.1"/>
    <property type="molecule type" value="Genomic_DNA"/>
</dbReference>
<dbReference type="AlphaFoldDB" id="A0A194VJC3"/>
<evidence type="ECO:0008006" key="5">
    <source>
        <dbReference type="Google" id="ProtNLM"/>
    </source>
</evidence>
<sequence length="331" mass="35448">MHLSTLYGLAVLAVLRAASNVLAEPQALDKDTEPDARAEVVPGYHSRHPKAHHTRPKIPAYHQLTPRTPGGFFWPKPVLLTKTQTSFTTVTLPPTTLTSTAVETTFSTSTVTKTKTPSTTVTTPVVTTTSTVVSTSVFTVTQEPSISTFTSVYTVTLTETETEPESSTVVETTVTVTPTTTSTTTESSTSILTTTEWPDVTSTTITITPTTTSTSTQSSTSISTTTEWPGVPETTITLTPTVTSTSTTRSTSTVTETKTTETKSGVPAELNLLFPEALDPLDCAIFLAAAQRSQPWAGSLIRALKGSHKYTSCDIALFIERKVQEIRGKHT</sequence>
<proteinExistence type="predicted"/>
<protein>
    <recommendedName>
        <fullName evidence="5">Zonadhesin</fullName>
    </recommendedName>
</protein>
<evidence type="ECO:0000256" key="1">
    <source>
        <dbReference type="SAM" id="MobiDB-lite"/>
    </source>
</evidence>
<reference evidence="3" key="1">
    <citation type="submission" date="2014-12" db="EMBL/GenBank/DDBJ databases">
        <title>Genome Sequence of Valsa Canker Pathogens Uncovers a Specific Adaption of Colonization on Woody Bark.</title>
        <authorList>
            <person name="Yin Z."/>
            <person name="Liu H."/>
            <person name="Gao X."/>
            <person name="Li Z."/>
            <person name="Song N."/>
            <person name="Ke X."/>
            <person name="Dai Q."/>
            <person name="Wu Y."/>
            <person name="Sun Y."/>
            <person name="Xu J.-R."/>
            <person name="Kang Z.K."/>
            <person name="Wang L."/>
            <person name="Huang L."/>
        </authorList>
    </citation>
    <scope>NUCLEOTIDE SEQUENCE [LARGE SCALE GENOMIC DNA]</scope>
    <source>
        <strain evidence="3">03-8</strain>
    </source>
</reference>
<feature type="signal peptide" evidence="2">
    <location>
        <begin position="1"/>
        <end position="23"/>
    </location>
</feature>
<accession>A0A194VJC3</accession>